<feature type="compositionally biased region" description="Pro residues" evidence="7">
    <location>
        <begin position="207"/>
        <end position="219"/>
    </location>
</feature>
<evidence type="ECO:0000256" key="2">
    <source>
        <dbReference type="ARBA" id="ARBA00022741"/>
    </source>
</evidence>
<dbReference type="GO" id="GO:0046872">
    <property type="term" value="F:metal ion binding"/>
    <property type="evidence" value="ECO:0007669"/>
    <property type="project" value="UniProtKB-KW"/>
</dbReference>
<evidence type="ECO:0000256" key="3">
    <source>
        <dbReference type="ARBA" id="ARBA00023134"/>
    </source>
</evidence>
<dbReference type="SUPFAM" id="SSF47895">
    <property type="entry name" value="Transducin (alpha subunit), insertion domain"/>
    <property type="match status" value="1"/>
</dbReference>
<keyword evidence="2 5" id="KW-0547">Nucleotide-binding</keyword>
<dbReference type="GO" id="GO:0005834">
    <property type="term" value="C:heterotrimeric G-protein complex"/>
    <property type="evidence" value="ECO:0007669"/>
    <property type="project" value="TreeGrafter"/>
</dbReference>
<feature type="region of interest" description="Disordered" evidence="7">
    <location>
        <begin position="27"/>
        <end position="58"/>
    </location>
</feature>
<evidence type="ECO:0000313" key="8">
    <source>
        <dbReference type="EMBL" id="OCH87568.1"/>
    </source>
</evidence>
<sequence length="553" mass="62169">MPPRPAQLARPARRRSISDPLAALPDPLAAALLPPPNETPVERERRLQAEADAKKRSENIDEMIRQNERQQRRKKVVKVLLLGQSESGKSTTLKQFQLLHTPAAFQAERIAWRFVIYLNLVRSIRRVLEAIAPEPDFDGFEDADDYDPVGNAPIIDISGRPSSSAGGIPGWDAYRRRLAPLAELEARLIQQLSDPEDNAEHEATHLFPPPPERPAPNAPGPSNYSLTYVQPPSGRARAAPTVRIPGGRHSSPASPTSPAALNNGSELSVRTGSNWMKAFTLGKLQSPKSAHSGELHGWWEDPDDPVHVLNYCAPAMVELWRDSKVQQRLCEKRLRLEESSGFYLDDIERVTAKMYFPTDADVLKARLKTTGVVEHAFTLSKGSEFRGVDWKIYDVGGARNQRHAWAPYFDDVNAIIFLVPISAFDQVLAEDPRVNRLDDSIQLWQNVISNKLLANVNIILFLNKCDLLKAKLDSGVRLNRYMTSYRDRPNDYASISKYFHNKFGAIHQTYTPNKERDLFIHLTSVTDTRKTHTIISNVRDFILTGNLKSSSLM</sequence>
<accession>A0A8E2DM50</accession>
<organism evidence="8 9">
    <name type="scientific">Obba rivulosa</name>
    <dbReference type="NCBI Taxonomy" id="1052685"/>
    <lineage>
        <taxon>Eukaryota</taxon>
        <taxon>Fungi</taxon>
        <taxon>Dikarya</taxon>
        <taxon>Basidiomycota</taxon>
        <taxon>Agaricomycotina</taxon>
        <taxon>Agaricomycetes</taxon>
        <taxon>Polyporales</taxon>
        <taxon>Gelatoporiaceae</taxon>
        <taxon>Obba</taxon>
    </lineage>
</organism>
<dbReference type="GO" id="GO:0001664">
    <property type="term" value="F:G protein-coupled receptor binding"/>
    <property type="evidence" value="ECO:0007669"/>
    <property type="project" value="TreeGrafter"/>
</dbReference>
<dbReference type="SUPFAM" id="SSF52540">
    <property type="entry name" value="P-loop containing nucleoside triphosphate hydrolases"/>
    <property type="match status" value="1"/>
</dbReference>
<keyword evidence="3 5" id="KW-0342">GTP-binding</keyword>
<dbReference type="PANTHER" id="PTHR10218">
    <property type="entry name" value="GTP-BINDING PROTEIN ALPHA SUBUNIT"/>
    <property type="match status" value="1"/>
</dbReference>
<dbReference type="EMBL" id="KV722481">
    <property type="protein sequence ID" value="OCH87568.1"/>
    <property type="molecule type" value="Genomic_DNA"/>
</dbReference>
<name>A0A8E2DM50_9APHY</name>
<dbReference type="GO" id="GO:0005737">
    <property type="term" value="C:cytoplasm"/>
    <property type="evidence" value="ECO:0007669"/>
    <property type="project" value="TreeGrafter"/>
</dbReference>
<evidence type="ECO:0000313" key="9">
    <source>
        <dbReference type="Proteomes" id="UP000250043"/>
    </source>
</evidence>
<evidence type="ECO:0000256" key="7">
    <source>
        <dbReference type="SAM" id="MobiDB-lite"/>
    </source>
</evidence>
<evidence type="ECO:0000256" key="4">
    <source>
        <dbReference type="ARBA" id="ARBA00023224"/>
    </source>
</evidence>
<dbReference type="GO" id="GO:0003924">
    <property type="term" value="F:GTPase activity"/>
    <property type="evidence" value="ECO:0007669"/>
    <property type="project" value="InterPro"/>
</dbReference>
<dbReference type="GO" id="GO:0031683">
    <property type="term" value="F:G-protein beta/gamma-subunit complex binding"/>
    <property type="evidence" value="ECO:0007669"/>
    <property type="project" value="InterPro"/>
</dbReference>
<dbReference type="PROSITE" id="PS51882">
    <property type="entry name" value="G_ALPHA"/>
    <property type="match status" value="1"/>
</dbReference>
<dbReference type="FunFam" id="3.40.50.300:FF:000692">
    <property type="entry name" value="Guanine nucleotide-binding protein subunit alpha"/>
    <property type="match status" value="1"/>
</dbReference>
<dbReference type="InterPro" id="IPR001019">
    <property type="entry name" value="Gprotein_alpha_su"/>
</dbReference>
<feature type="binding site" evidence="5">
    <location>
        <begin position="463"/>
        <end position="466"/>
    </location>
    <ligand>
        <name>GTP</name>
        <dbReference type="ChEBI" id="CHEBI:37565"/>
    </ligand>
</feature>
<feature type="binding site" evidence="5">
    <location>
        <begin position="363"/>
        <end position="369"/>
    </location>
    <ligand>
        <name>GTP</name>
        <dbReference type="ChEBI" id="CHEBI:37565"/>
    </ligand>
</feature>
<reference evidence="8 9" key="1">
    <citation type="submission" date="2016-07" db="EMBL/GenBank/DDBJ databases">
        <title>Draft genome of the white-rot fungus Obba rivulosa 3A-2.</title>
        <authorList>
            <consortium name="DOE Joint Genome Institute"/>
            <person name="Miettinen O."/>
            <person name="Riley R."/>
            <person name="Acob R."/>
            <person name="Barry K."/>
            <person name="Cullen D."/>
            <person name="De Vries R."/>
            <person name="Hainaut M."/>
            <person name="Hatakka A."/>
            <person name="Henrissat B."/>
            <person name="Hilden K."/>
            <person name="Kuo R."/>
            <person name="Labutti K."/>
            <person name="Lipzen A."/>
            <person name="Makela M.R."/>
            <person name="Sandor L."/>
            <person name="Spatafora J.W."/>
            <person name="Grigoriev I.V."/>
            <person name="Hibbett D.S."/>
        </authorList>
    </citation>
    <scope>NUCLEOTIDE SEQUENCE [LARGE SCALE GENOMIC DNA]</scope>
    <source>
        <strain evidence="8 9">3A-2</strain>
    </source>
</reference>
<dbReference type="InterPro" id="IPR011025">
    <property type="entry name" value="GproteinA_insert"/>
</dbReference>
<keyword evidence="1 6" id="KW-0479">Metal-binding</keyword>
<feature type="compositionally biased region" description="Low complexity" evidence="7">
    <location>
        <begin position="250"/>
        <end position="260"/>
    </location>
</feature>
<evidence type="ECO:0000256" key="1">
    <source>
        <dbReference type="ARBA" id="ARBA00022723"/>
    </source>
</evidence>
<feature type="region of interest" description="Disordered" evidence="7">
    <location>
        <begin position="196"/>
        <end position="266"/>
    </location>
</feature>
<dbReference type="PANTHER" id="PTHR10218:SF360">
    <property type="entry name" value="GUANINE NUCLEOTIDE-BINDING PROTEIN SUBUNIT ALPHA HOMOLOG"/>
    <property type="match status" value="1"/>
</dbReference>
<dbReference type="CDD" id="cd00066">
    <property type="entry name" value="G-alpha"/>
    <property type="match status" value="1"/>
</dbReference>
<feature type="binding site" evidence="6">
    <location>
        <position position="369"/>
    </location>
    <ligand>
        <name>Mg(2+)</name>
        <dbReference type="ChEBI" id="CHEBI:18420"/>
    </ligand>
</feature>
<evidence type="ECO:0000256" key="6">
    <source>
        <dbReference type="PIRSR" id="PIRSR601019-2"/>
    </source>
</evidence>
<dbReference type="GO" id="GO:0007188">
    <property type="term" value="P:adenylate cyclase-modulating G protein-coupled receptor signaling pathway"/>
    <property type="evidence" value="ECO:0007669"/>
    <property type="project" value="TreeGrafter"/>
</dbReference>
<dbReference type="InterPro" id="IPR027417">
    <property type="entry name" value="P-loop_NTPase"/>
</dbReference>
<keyword evidence="4" id="KW-0807">Transducer</keyword>
<gene>
    <name evidence="8" type="ORF">OBBRIDRAFT_796106</name>
</gene>
<feature type="compositionally biased region" description="Basic and acidic residues" evidence="7">
    <location>
        <begin position="40"/>
        <end position="58"/>
    </location>
</feature>
<dbReference type="AlphaFoldDB" id="A0A8E2DM50"/>
<dbReference type="Pfam" id="PF00503">
    <property type="entry name" value="G-alpha"/>
    <property type="match status" value="1"/>
</dbReference>
<dbReference type="GO" id="GO:0005525">
    <property type="term" value="F:GTP binding"/>
    <property type="evidence" value="ECO:0007669"/>
    <property type="project" value="UniProtKB-KW"/>
</dbReference>
<dbReference type="Proteomes" id="UP000250043">
    <property type="component" value="Unassembled WGS sequence"/>
</dbReference>
<dbReference type="OrthoDB" id="5817230at2759"/>
<dbReference type="Gene3D" id="3.40.50.300">
    <property type="entry name" value="P-loop containing nucleotide triphosphate hydrolases"/>
    <property type="match status" value="2"/>
</dbReference>
<dbReference type="SMART" id="SM00275">
    <property type="entry name" value="G_alpha"/>
    <property type="match status" value="1"/>
</dbReference>
<dbReference type="PRINTS" id="PR00318">
    <property type="entry name" value="GPROTEINA"/>
</dbReference>
<protein>
    <submittedName>
        <fullName evidence="8">G-alpha-domain-containing protein</fullName>
    </submittedName>
</protein>
<proteinExistence type="predicted"/>
<keyword evidence="9" id="KW-1185">Reference proteome</keyword>
<evidence type="ECO:0000256" key="5">
    <source>
        <dbReference type="PIRSR" id="PIRSR601019-1"/>
    </source>
</evidence>
<keyword evidence="6" id="KW-0460">Magnesium</keyword>